<protein>
    <submittedName>
        <fullName evidence="2">Uncharacterized protein</fullName>
    </submittedName>
</protein>
<evidence type="ECO:0000313" key="3">
    <source>
        <dbReference type="Proteomes" id="UP000184267"/>
    </source>
</evidence>
<keyword evidence="3" id="KW-1185">Reference proteome</keyword>
<dbReference type="OrthoDB" id="3019739at2759"/>
<evidence type="ECO:0000256" key="1">
    <source>
        <dbReference type="SAM" id="MobiDB-lite"/>
    </source>
</evidence>
<gene>
    <name evidence="2" type="ORF">TRAPUB_10088</name>
</gene>
<dbReference type="Proteomes" id="UP000184267">
    <property type="component" value="Unassembled WGS sequence"/>
</dbReference>
<organism evidence="2 3">
    <name type="scientific">Trametes pubescens</name>
    <name type="common">White-rot fungus</name>
    <dbReference type="NCBI Taxonomy" id="154538"/>
    <lineage>
        <taxon>Eukaryota</taxon>
        <taxon>Fungi</taxon>
        <taxon>Dikarya</taxon>
        <taxon>Basidiomycota</taxon>
        <taxon>Agaricomycotina</taxon>
        <taxon>Agaricomycetes</taxon>
        <taxon>Polyporales</taxon>
        <taxon>Polyporaceae</taxon>
        <taxon>Trametes</taxon>
    </lineage>
</organism>
<feature type="compositionally biased region" description="Basic and acidic residues" evidence="1">
    <location>
        <begin position="247"/>
        <end position="257"/>
    </location>
</feature>
<evidence type="ECO:0000313" key="2">
    <source>
        <dbReference type="EMBL" id="OJT13322.1"/>
    </source>
</evidence>
<dbReference type="PANTHER" id="PTHR36681">
    <property type="entry name" value="NUCLEAR GTPASE, GERMINAL CENTER-ASSOCIATED, TANDEM DUPLICATE 3"/>
    <property type="match status" value="1"/>
</dbReference>
<feature type="compositionally biased region" description="Basic and acidic residues" evidence="1">
    <location>
        <begin position="219"/>
        <end position="228"/>
    </location>
</feature>
<feature type="compositionally biased region" description="Acidic residues" evidence="1">
    <location>
        <begin position="154"/>
        <end position="179"/>
    </location>
</feature>
<proteinExistence type="predicted"/>
<comment type="caution">
    <text evidence="2">The sequence shown here is derived from an EMBL/GenBank/DDBJ whole genome shotgun (WGS) entry which is preliminary data.</text>
</comment>
<name>A0A1M2W0M7_TRAPU</name>
<accession>A0A1M2W0M7</accession>
<feature type="region of interest" description="Disordered" evidence="1">
    <location>
        <begin position="135"/>
        <end position="257"/>
    </location>
</feature>
<dbReference type="EMBL" id="MNAD01000413">
    <property type="protein sequence ID" value="OJT13322.1"/>
    <property type="molecule type" value="Genomic_DNA"/>
</dbReference>
<dbReference type="AlphaFoldDB" id="A0A1M2W0M7"/>
<dbReference type="PANTHER" id="PTHR36681:SF3">
    <property type="entry name" value="NUCLEAR GTPASE, GERMINAL CENTER-ASSOCIATED, TANDEM DUPLICATE 3"/>
    <property type="match status" value="1"/>
</dbReference>
<dbReference type="STRING" id="154538.A0A1M2W0M7"/>
<reference evidence="2 3" key="1">
    <citation type="submission" date="2016-10" db="EMBL/GenBank/DDBJ databases">
        <title>Genome sequence of the basidiomycete white-rot fungus Trametes pubescens.</title>
        <authorList>
            <person name="Makela M.R."/>
            <person name="Granchi Z."/>
            <person name="Peng M."/>
            <person name="De Vries R.P."/>
            <person name="Grigoriev I."/>
            <person name="Riley R."/>
            <person name="Hilden K."/>
        </authorList>
    </citation>
    <scope>NUCLEOTIDE SEQUENCE [LARGE SCALE GENOMIC DNA]</scope>
    <source>
        <strain evidence="2 3">FBCC735</strain>
    </source>
</reference>
<sequence length="280" mass="30438">MGIVGCRLNREQKRISRNIAPHVQDALLQVYRDALLGTGKGSVTRQQQYVHDAINEKRGNLFEDTANTLKKRLDVAANELAQSIRPALQKIAQRAEINLAVLYEKVFDNDEDGEIRERLLALLDTVQSNLDALKRARELRGPTPRADPARLNNDDDDEDTDEDSAEDDIASGDGDADDQDITRDGDSEEQAECEAGPHAGSSVEDAEVDEETGGGLSSELDHVADAQDKPAANSDTDVIMDVVPAHPGDKGPSDAIKVEVKMEDIVEDGRESDDSIGKDA</sequence>